<reference evidence="2 3" key="1">
    <citation type="submission" date="2019-04" db="EMBL/GenBank/DDBJ databases">
        <title>Azoarcus nasutitermitis sp. nov. isolated from termite nest.</title>
        <authorList>
            <person name="Lin S.-Y."/>
            <person name="Hameed A."/>
            <person name="Hsu Y.-H."/>
            <person name="Young C.-C."/>
        </authorList>
    </citation>
    <scope>NUCLEOTIDE SEQUENCE [LARGE SCALE GENOMIC DNA]</scope>
    <source>
        <strain evidence="2 3">CC-YHH838</strain>
    </source>
</reference>
<dbReference type="Proteomes" id="UP000308430">
    <property type="component" value="Unassembled WGS sequence"/>
</dbReference>
<feature type="transmembrane region" description="Helical" evidence="1">
    <location>
        <begin position="53"/>
        <end position="70"/>
    </location>
</feature>
<dbReference type="RefSeq" id="WP_136350283.1">
    <property type="nucleotide sequence ID" value="NZ_SSOC01000010.1"/>
</dbReference>
<organism evidence="2 3">
    <name type="scientific">Pseudothauera nasutitermitis</name>
    <dbReference type="NCBI Taxonomy" id="2565930"/>
    <lineage>
        <taxon>Bacteria</taxon>
        <taxon>Pseudomonadati</taxon>
        <taxon>Pseudomonadota</taxon>
        <taxon>Betaproteobacteria</taxon>
        <taxon>Rhodocyclales</taxon>
        <taxon>Zoogloeaceae</taxon>
        <taxon>Pseudothauera</taxon>
    </lineage>
</organism>
<feature type="transmembrane region" description="Helical" evidence="1">
    <location>
        <begin position="12"/>
        <end position="32"/>
    </location>
</feature>
<gene>
    <name evidence="2" type="ORF">E6C76_21315</name>
</gene>
<dbReference type="EMBL" id="SSOC01000010">
    <property type="protein sequence ID" value="THF61130.1"/>
    <property type="molecule type" value="Genomic_DNA"/>
</dbReference>
<keyword evidence="1" id="KW-1133">Transmembrane helix</keyword>
<accession>A0A4V3WAY6</accession>
<keyword evidence="1" id="KW-0472">Membrane</keyword>
<dbReference type="InterPro" id="IPR018729">
    <property type="entry name" value="DUF2269_transmembrane"/>
</dbReference>
<dbReference type="Pfam" id="PF10027">
    <property type="entry name" value="DUF2269"/>
    <property type="match status" value="1"/>
</dbReference>
<keyword evidence="1" id="KW-0812">Transmembrane</keyword>
<comment type="caution">
    <text evidence="2">The sequence shown here is derived from an EMBL/GenBank/DDBJ whole genome shotgun (WGS) entry which is preliminary data.</text>
</comment>
<dbReference type="AlphaFoldDB" id="A0A4V3WAY6"/>
<evidence type="ECO:0000313" key="2">
    <source>
        <dbReference type="EMBL" id="THF61130.1"/>
    </source>
</evidence>
<protein>
    <submittedName>
        <fullName evidence="2">DUF2269 domain-containing protein</fullName>
    </submittedName>
</protein>
<feature type="transmembrane region" description="Helical" evidence="1">
    <location>
        <begin position="134"/>
        <end position="151"/>
    </location>
</feature>
<evidence type="ECO:0000256" key="1">
    <source>
        <dbReference type="SAM" id="Phobius"/>
    </source>
</evidence>
<dbReference type="OrthoDB" id="9786302at2"/>
<name>A0A4V3WAY6_9RHOO</name>
<evidence type="ECO:0000313" key="3">
    <source>
        <dbReference type="Proteomes" id="UP000308430"/>
    </source>
</evidence>
<proteinExistence type="predicted"/>
<feature type="transmembrane region" description="Helical" evidence="1">
    <location>
        <begin position="82"/>
        <end position="103"/>
    </location>
</feature>
<keyword evidence="3" id="KW-1185">Reference proteome</keyword>
<sequence>MNAYLLVKTLHVISSVVLVGTGFGTAFYLFFANRSGNLPAIVEVSRLVVRADTWFTTPAVIVQPLTGLWLMQQAGWTFGTGWILVSIALFVFTGACWLPVVWLQIRLRDMARDAWAGGRPLPPRYWRYARIWEALGYPAFVAMLGVFYLMVAKPVLM</sequence>